<name>A0AAQ1SPF5_LEPIR</name>
<gene>
    <name evidence="1" type="ORF">LMANV2_440006</name>
</gene>
<proteinExistence type="predicted"/>
<dbReference type="Proteomes" id="UP000234460">
    <property type="component" value="Chromosome LMANV2"/>
</dbReference>
<organism evidence="1 2">
    <name type="scientific">Leptospira interrogans serovar Manilae</name>
    <dbReference type="NCBI Taxonomy" id="214675"/>
    <lineage>
        <taxon>Bacteria</taxon>
        <taxon>Pseudomonadati</taxon>
        <taxon>Spirochaetota</taxon>
        <taxon>Spirochaetia</taxon>
        <taxon>Leptospirales</taxon>
        <taxon>Leptospiraceae</taxon>
        <taxon>Leptospira</taxon>
    </lineage>
</organism>
<protein>
    <submittedName>
        <fullName evidence="1">Uncharacterized protein</fullName>
    </submittedName>
</protein>
<dbReference type="AlphaFoldDB" id="A0AAQ1SPF5"/>
<accession>A0AAQ1SPF5</accession>
<comment type="caution">
    <text evidence="1">The sequence shown here is derived from an EMBL/GenBank/DDBJ whole genome shotgun (WGS) entry which is preliminary data.</text>
</comment>
<evidence type="ECO:0000313" key="2">
    <source>
        <dbReference type="Proteomes" id="UP000234460"/>
    </source>
</evidence>
<dbReference type="EMBL" id="OEJX01000039">
    <property type="protein sequence ID" value="SOR62286.1"/>
    <property type="molecule type" value="Genomic_DNA"/>
</dbReference>
<evidence type="ECO:0000313" key="1">
    <source>
        <dbReference type="EMBL" id="SOR62286.1"/>
    </source>
</evidence>
<reference evidence="1 2" key="1">
    <citation type="submission" date="2017-11" db="EMBL/GenBank/DDBJ databases">
        <authorList>
            <person name="Lechat P."/>
        </authorList>
    </citation>
    <scope>NUCLEOTIDE SEQUENCE [LARGE SCALE GENOMIC DNA]</scope>
    <source>
        <strain evidence="1">L495</strain>
    </source>
</reference>
<sequence length="44" mass="5332">MFQKFESILKCRNPEFAAFFKYRYFFANLIVNDSVSFSYARVVH</sequence>